<dbReference type="GO" id="GO:0016209">
    <property type="term" value="F:antioxidant activity"/>
    <property type="evidence" value="ECO:0007669"/>
    <property type="project" value="InterPro"/>
</dbReference>
<dbReference type="GO" id="GO:0015036">
    <property type="term" value="F:disulfide oxidoreductase activity"/>
    <property type="evidence" value="ECO:0007669"/>
    <property type="project" value="UniProtKB-ARBA"/>
</dbReference>
<evidence type="ECO:0000259" key="3">
    <source>
        <dbReference type="PROSITE" id="PS51352"/>
    </source>
</evidence>
<accession>A0A7C9NYV9</accession>
<dbReference type="PROSITE" id="PS51352">
    <property type="entry name" value="THIOREDOXIN_2"/>
    <property type="match status" value="1"/>
</dbReference>
<organism evidence="4 5">
    <name type="scientific">Sulfuriferula multivorans</name>
    <dbReference type="NCBI Taxonomy" id="1559896"/>
    <lineage>
        <taxon>Bacteria</taxon>
        <taxon>Pseudomonadati</taxon>
        <taxon>Pseudomonadota</taxon>
        <taxon>Betaproteobacteria</taxon>
        <taxon>Nitrosomonadales</taxon>
        <taxon>Sulfuricellaceae</taxon>
        <taxon>Sulfuriferula</taxon>
    </lineage>
</organism>
<evidence type="ECO:0000256" key="2">
    <source>
        <dbReference type="SAM" id="SignalP"/>
    </source>
</evidence>
<dbReference type="InterPro" id="IPR017937">
    <property type="entry name" value="Thioredoxin_CS"/>
</dbReference>
<gene>
    <name evidence="4" type="ORF">GZ085_02630</name>
</gene>
<dbReference type="EMBL" id="JAAFGW010000022">
    <property type="protein sequence ID" value="NDP47284.1"/>
    <property type="molecule type" value="Genomic_DNA"/>
</dbReference>
<protein>
    <submittedName>
        <fullName evidence="4">TlpA family protein disulfide reductase</fullName>
    </submittedName>
</protein>
<proteinExistence type="predicted"/>
<dbReference type="PANTHER" id="PTHR42852">
    <property type="entry name" value="THIOL:DISULFIDE INTERCHANGE PROTEIN DSBE"/>
    <property type="match status" value="1"/>
</dbReference>
<dbReference type="AlphaFoldDB" id="A0A7C9NYV9"/>
<sequence>MQTLQRSRFYPMWLAGLFLALMTLVVVGAQAADFKVTDTTGKTHTLSGYKGKWVLVNYWATWCPPCLEEIPDLISLHENKKNNLVVIGVAMDYKSPKQVTDFAEGLLVTYPIVLGTPKIVSQIGPMQGLPTTYLFNPEGKMVAHQVGALTRESVESFINSKKVSASK</sequence>
<evidence type="ECO:0000313" key="4">
    <source>
        <dbReference type="EMBL" id="NDP47284.1"/>
    </source>
</evidence>
<feature type="signal peptide" evidence="2">
    <location>
        <begin position="1"/>
        <end position="31"/>
    </location>
</feature>
<dbReference type="InterPro" id="IPR000866">
    <property type="entry name" value="AhpC/TSA"/>
</dbReference>
<name>A0A7C9NYV9_9PROT</name>
<dbReference type="Pfam" id="PF00578">
    <property type="entry name" value="AhpC-TSA"/>
    <property type="match status" value="1"/>
</dbReference>
<dbReference type="Proteomes" id="UP000483432">
    <property type="component" value="Unassembled WGS sequence"/>
</dbReference>
<keyword evidence="2" id="KW-0732">Signal</keyword>
<dbReference type="PROSITE" id="PS00194">
    <property type="entry name" value="THIOREDOXIN_1"/>
    <property type="match status" value="1"/>
</dbReference>
<dbReference type="Gene3D" id="3.40.30.10">
    <property type="entry name" value="Glutaredoxin"/>
    <property type="match status" value="1"/>
</dbReference>
<feature type="chain" id="PRO_5028945916" evidence="2">
    <location>
        <begin position="32"/>
        <end position="167"/>
    </location>
</feature>
<dbReference type="InterPro" id="IPR013766">
    <property type="entry name" value="Thioredoxin_domain"/>
</dbReference>
<dbReference type="InterPro" id="IPR050553">
    <property type="entry name" value="Thioredoxin_ResA/DsbE_sf"/>
</dbReference>
<feature type="domain" description="Thioredoxin" evidence="3">
    <location>
        <begin position="25"/>
        <end position="163"/>
    </location>
</feature>
<dbReference type="SUPFAM" id="SSF52833">
    <property type="entry name" value="Thioredoxin-like"/>
    <property type="match status" value="1"/>
</dbReference>
<keyword evidence="1" id="KW-0676">Redox-active center</keyword>
<dbReference type="PANTHER" id="PTHR42852:SF13">
    <property type="entry name" value="PROTEIN DIPZ"/>
    <property type="match status" value="1"/>
</dbReference>
<comment type="caution">
    <text evidence="4">The sequence shown here is derived from an EMBL/GenBank/DDBJ whole genome shotgun (WGS) entry which is preliminary data.</text>
</comment>
<reference evidence="4 5" key="1">
    <citation type="submission" date="2019-09" db="EMBL/GenBank/DDBJ databases">
        <title>H2 Metabolism Revealed by Metagenomic Analysis in Subglacial Sediment of East Antarctica.</title>
        <authorList>
            <person name="Yang Z."/>
            <person name="Zhang Y."/>
            <person name="Lv Y."/>
            <person name="Yan W."/>
            <person name="Xiao X."/>
            <person name="Sun B."/>
            <person name="Ma H."/>
        </authorList>
    </citation>
    <scope>NUCLEOTIDE SEQUENCE [LARGE SCALE GENOMIC DNA]</scope>
    <source>
        <strain evidence="4">Bin2_2</strain>
    </source>
</reference>
<dbReference type="InterPro" id="IPR036249">
    <property type="entry name" value="Thioredoxin-like_sf"/>
</dbReference>
<evidence type="ECO:0000256" key="1">
    <source>
        <dbReference type="ARBA" id="ARBA00023284"/>
    </source>
</evidence>
<dbReference type="CDD" id="cd02966">
    <property type="entry name" value="TlpA_like_family"/>
    <property type="match status" value="1"/>
</dbReference>
<evidence type="ECO:0000313" key="5">
    <source>
        <dbReference type="Proteomes" id="UP000483432"/>
    </source>
</evidence>